<name>A0AA38U9H7_9EURO</name>
<evidence type="ECO:0008006" key="5">
    <source>
        <dbReference type="Google" id="ProtNLM"/>
    </source>
</evidence>
<evidence type="ECO:0000313" key="3">
    <source>
        <dbReference type="EMBL" id="KAJ9602001.1"/>
    </source>
</evidence>
<dbReference type="PANTHER" id="PTHR24321:SF8">
    <property type="entry name" value="ESTRADIOL 17-BETA-DEHYDROGENASE 8-RELATED"/>
    <property type="match status" value="1"/>
</dbReference>
<dbReference type="InterPro" id="IPR036291">
    <property type="entry name" value="NAD(P)-bd_dom_sf"/>
</dbReference>
<evidence type="ECO:0000313" key="4">
    <source>
        <dbReference type="Proteomes" id="UP001172673"/>
    </source>
</evidence>
<proteinExistence type="inferred from homology"/>
<dbReference type="PANTHER" id="PTHR24321">
    <property type="entry name" value="DEHYDROGENASES, SHORT CHAIN"/>
    <property type="match status" value="1"/>
</dbReference>
<evidence type="ECO:0000256" key="2">
    <source>
        <dbReference type="ARBA" id="ARBA00023002"/>
    </source>
</evidence>
<dbReference type="EMBL" id="JAPDRK010000030">
    <property type="protein sequence ID" value="KAJ9602001.1"/>
    <property type="molecule type" value="Genomic_DNA"/>
</dbReference>
<organism evidence="3 4">
    <name type="scientific">Cladophialophora chaetospira</name>
    <dbReference type="NCBI Taxonomy" id="386627"/>
    <lineage>
        <taxon>Eukaryota</taxon>
        <taxon>Fungi</taxon>
        <taxon>Dikarya</taxon>
        <taxon>Ascomycota</taxon>
        <taxon>Pezizomycotina</taxon>
        <taxon>Eurotiomycetes</taxon>
        <taxon>Chaetothyriomycetidae</taxon>
        <taxon>Chaetothyriales</taxon>
        <taxon>Herpotrichiellaceae</taxon>
        <taxon>Cladophialophora</taxon>
    </lineage>
</organism>
<gene>
    <name evidence="3" type="ORF">H2200_013560</name>
</gene>
<keyword evidence="4" id="KW-1185">Reference proteome</keyword>
<accession>A0AA38U9H7</accession>
<protein>
    <recommendedName>
        <fullName evidence="5">NAD(P)-binding protein</fullName>
    </recommendedName>
</protein>
<dbReference type="GO" id="GO:0016491">
    <property type="term" value="F:oxidoreductase activity"/>
    <property type="evidence" value="ECO:0007669"/>
    <property type="project" value="UniProtKB-KW"/>
</dbReference>
<dbReference type="InterPro" id="IPR002347">
    <property type="entry name" value="SDR_fam"/>
</dbReference>
<sequence>MADISFDVALGLESTHALITGASGAIGSVIVKAFLSAGAHVSAFDIAKPQEPIAHKRLQLYQVDITDEDALENAVETARGKFGLITTCVLAAGVDLSYCQHHSLVDMPLQEWRRILNVNVDGTFLTSRAWLRDIRSYATPQDRNISAIIFGSEAGTFGVPDCAAYAASKSAIQYGLVRSLARDAVNIHSRCRINAVAPGPVATKQFEKECDSNLAMLWQEAQATVALK</sequence>
<keyword evidence="2" id="KW-0560">Oxidoreductase</keyword>
<reference evidence="3" key="1">
    <citation type="submission" date="2022-10" db="EMBL/GenBank/DDBJ databases">
        <title>Culturing micro-colonial fungi from biological soil crusts in the Mojave desert and describing Neophaeococcomyces mojavensis, and introducing the new genera and species Taxawa tesnikishii.</title>
        <authorList>
            <person name="Kurbessoian T."/>
            <person name="Stajich J.E."/>
        </authorList>
    </citation>
    <scope>NUCLEOTIDE SEQUENCE</scope>
    <source>
        <strain evidence="3">TK_41</strain>
    </source>
</reference>
<comment type="similarity">
    <text evidence="1">Belongs to the short-chain dehydrogenases/reductases (SDR) family.</text>
</comment>
<dbReference type="PRINTS" id="PR00081">
    <property type="entry name" value="GDHRDH"/>
</dbReference>
<dbReference type="Proteomes" id="UP001172673">
    <property type="component" value="Unassembled WGS sequence"/>
</dbReference>
<dbReference type="AlphaFoldDB" id="A0AA38U9H7"/>
<dbReference type="Pfam" id="PF00106">
    <property type="entry name" value="adh_short"/>
    <property type="match status" value="1"/>
</dbReference>
<dbReference type="SUPFAM" id="SSF51735">
    <property type="entry name" value="NAD(P)-binding Rossmann-fold domains"/>
    <property type="match status" value="1"/>
</dbReference>
<dbReference type="Gene3D" id="3.40.50.720">
    <property type="entry name" value="NAD(P)-binding Rossmann-like Domain"/>
    <property type="match status" value="1"/>
</dbReference>
<dbReference type="CDD" id="cd05233">
    <property type="entry name" value="SDR_c"/>
    <property type="match status" value="1"/>
</dbReference>
<evidence type="ECO:0000256" key="1">
    <source>
        <dbReference type="ARBA" id="ARBA00006484"/>
    </source>
</evidence>
<comment type="caution">
    <text evidence="3">The sequence shown here is derived from an EMBL/GenBank/DDBJ whole genome shotgun (WGS) entry which is preliminary data.</text>
</comment>